<reference evidence="9 10" key="1">
    <citation type="submission" date="2016-10" db="EMBL/GenBank/DDBJ databases">
        <authorList>
            <person name="de Groot N.N."/>
        </authorList>
    </citation>
    <scope>NUCLEOTIDE SEQUENCE [LARGE SCALE GENOMIC DNA]</scope>
    <source>
        <strain evidence="9 10">CGMCC 1.7056</strain>
    </source>
</reference>
<keyword evidence="6" id="KW-0443">Lipid metabolism</keyword>
<evidence type="ECO:0000256" key="4">
    <source>
        <dbReference type="ARBA" id="ARBA00022801"/>
    </source>
</evidence>
<gene>
    <name evidence="9" type="ORF">SAMN04487968_10192</name>
</gene>
<feature type="signal peptide" evidence="7">
    <location>
        <begin position="1"/>
        <end position="21"/>
    </location>
</feature>
<dbReference type="PANTHER" id="PTHR43856">
    <property type="entry name" value="CARDIOLIPIN HYDROLASE"/>
    <property type="match status" value="1"/>
</dbReference>
<feature type="chain" id="PRO_5039515716" description="phospholipase D" evidence="7">
    <location>
        <begin position="22"/>
        <end position="442"/>
    </location>
</feature>
<evidence type="ECO:0000256" key="7">
    <source>
        <dbReference type="SAM" id="SignalP"/>
    </source>
</evidence>
<feature type="domain" description="Phospholipase D-like" evidence="8">
    <location>
        <begin position="80"/>
        <end position="219"/>
    </location>
</feature>
<dbReference type="GO" id="GO:0004630">
    <property type="term" value="F:phospholipase D activity"/>
    <property type="evidence" value="ECO:0007669"/>
    <property type="project" value="UniProtKB-EC"/>
</dbReference>
<sequence>MGDRMRRALVAGVMTVAATLAATTVDVVGTPAGGPAASDAAEAAAPVLLPPLPGWKPPLRPIFNEPGRKRSRAILNRVVRAINHTPRGETIRLTTYSLDRGEIIAALRRARGRGARVQVIVNQHTASGLVYSLQRRLGHNPRKNNFVVTCPGRCRAPGDGGNQHAKVFSFTRSGGTRDLILGSSGNLTSKAVYRQWNDSWAIAYDPKVFATWVGFFNQMKFQRQRGSRVVTVAQNHVASPYSVWLQRTSTSAAQQTAARAASQDAVVRRMRAVGCKTQHGYGTPDGRTVVRVMEYAMYGPRGVTLANEMARLKHGGCDVMVIGSVFSPQVKGIIERAGIPLRMADWLFAERDPALEDGIGGYGPRFYSHFKLMTVDGSFDRQPTKSVWTGSENWTGISFANEEIVVRFTDPGYYRAYLREFNKLWRGRATHRPGLQPTYGPR</sequence>
<name>A0A1I1DFL0_9ACTN</name>
<keyword evidence="10" id="KW-1185">Reference proteome</keyword>
<dbReference type="Gene3D" id="3.30.870.10">
    <property type="entry name" value="Endonuclease Chain A"/>
    <property type="match status" value="2"/>
</dbReference>
<dbReference type="EC" id="3.1.4.4" evidence="3"/>
<dbReference type="InterPro" id="IPR051406">
    <property type="entry name" value="PLD_domain"/>
</dbReference>
<evidence type="ECO:0000259" key="8">
    <source>
        <dbReference type="Pfam" id="PF13091"/>
    </source>
</evidence>
<dbReference type="SUPFAM" id="SSF56024">
    <property type="entry name" value="Phospholipase D/nuclease"/>
    <property type="match status" value="2"/>
</dbReference>
<dbReference type="GO" id="GO:0016891">
    <property type="term" value="F:RNA endonuclease activity producing 5'-phosphomonoesters, hydrolytic mechanism"/>
    <property type="evidence" value="ECO:0007669"/>
    <property type="project" value="TreeGrafter"/>
</dbReference>
<dbReference type="Pfam" id="PF13091">
    <property type="entry name" value="PLDc_2"/>
    <property type="match status" value="1"/>
</dbReference>
<evidence type="ECO:0000313" key="9">
    <source>
        <dbReference type="EMBL" id="SFB71313.1"/>
    </source>
</evidence>
<evidence type="ECO:0000313" key="10">
    <source>
        <dbReference type="Proteomes" id="UP000198832"/>
    </source>
</evidence>
<dbReference type="Proteomes" id="UP000198832">
    <property type="component" value="Unassembled WGS sequence"/>
</dbReference>
<comment type="similarity">
    <text evidence="2">Belongs to the phospholipase D family.</text>
</comment>
<comment type="catalytic activity">
    <reaction evidence="1">
        <text>a 1,2-diacyl-sn-glycero-3-phosphocholine + H2O = a 1,2-diacyl-sn-glycero-3-phosphate + choline + H(+)</text>
        <dbReference type="Rhea" id="RHEA:14445"/>
        <dbReference type="ChEBI" id="CHEBI:15354"/>
        <dbReference type="ChEBI" id="CHEBI:15377"/>
        <dbReference type="ChEBI" id="CHEBI:15378"/>
        <dbReference type="ChEBI" id="CHEBI:57643"/>
        <dbReference type="ChEBI" id="CHEBI:58608"/>
        <dbReference type="EC" id="3.1.4.4"/>
    </reaction>
</comment>
<evidence type="ECO:0000256" key="1">
    <source>
        <dbReference type="ARBA" id="ARBA00000798"/>
    </source>
</evidence>
<dbReference type="STRING" id="574651.SAMN04487968_10192"/>
<accession>A0A1I1DFL0</accession>
<evidence type="ECO:0000256" key="2">
    <source>
        <dbReference type="ARBA" id="ARBA00008664"/>
    </source>
</evidence>
<keyword evidence="5" id="KW-0442">Lipid degradation</keyword>
<keyword evidence="7" id="KW-0732">Signal</keyword>
<evidence type="ECO:0000256" key="5">
    <source>
        <dbReference type="ARBA" id="ARBA00022963"/>
    </source>
</evidence>
<dbReference type="GO" id="GO:0016042">
    <property type="term" value="P:lipid catabolic process"/>
    <property type="evidence" value="ECO:0007669"/>
    <property type="project" value="UniProtKB-KW"/>
</dbReference>
<organism evidence="9 10">
    <name type="scientific">Nocardioides terrae</name>
    <dbReference type="NCBI Taxonomy" id="574651"/>
    <lineage>
        <taxon>Bacteria</taxon>
        <taxon>Bacillati</taxon>
        <taxon>Actinomycetota</taxon>
        <taxon>Actinomycetes</taxon>
        <taxon>Propionibacteriales</taxon>
        <taxon>Nocardioidaceae</taxon>
        <taxon>Nocardioides</taxon>
    </lineage>
</organism>
<protein>
    <recommendedName>
        <fullName evidence="3">phospholipase D</fullName>
        <ecNumber evidence="3">3.1.4.4</ecNumber>
    </recommendedName>
</protein>
<dbReference type="InterPro" id="IPR025202">
    <property type="entry name" value="PLD-like_dom"/>
</dbReference>
<dbReference type="AlphaFoldDB" id="A0A1I1DFL0"/>
<dbReference type="EMBL" id="FOLB01000001">
    <property type="protein sequence ID" value="SFB71313.1"/>
    <property type="molecule type" value="Genomic_DNA"/>
</dbReference>
<evidence type="ECO:0000256" key="6">
    <source>
        <dbReference type="ARBA" id="ARBA00023098"/>
    </source>
</evidence>
<keyword evidence="4" id="KW-0378">Hydrolase</keyword>
<evidence type="ECO:0000256" key="3">
    <source>
        <dbReference type="ARBA" id="ARBA00012027"/>
    </source>
</evidence>
<dbReference type="PANTHER" id="PTHR43856:SF1">
    <property type="entry name" value="MITOCHONDRIAL CARDIOLIPIN HYDROLASE"/>
    <property type="match status" value="1"/>
</dbReference>
<proteinExistence type="inferred from homology"/>